<gene>
    <name evidence="2" type="ORF">Ctob_000943</name>
</gene>
<protein>
    <submittedName>
        <fullName evidence="2">Uncharacterized protein</fullName>
    </submittedName>
</protein>
<dbReference type="Proteomes" id="UP000037460">
    <property type="component" value="Unassembled WGS sequence"/>
</dbReference>
<feature type="compositionally biased region" description="Low complexity" evidence="1">
    <location>
        <begin position="16"/>
        <end position="29"/>
    </location>
</feature>
<feature type="region of interest" description="Disordered" evidence="1">
    <location>
        <begin position="13"/>
        <end position="34"/>
    </location>
</feature>
<evidence type="ECO:0000256" key="1">
    <source>
        <dbReference type="SAM" id="MobiDB-lite"/>
    </source>
</evidence>
<sequence length="151" mass="16390">MQAPLVVLRGECAKGTPTTAPNSAPATAPLSPDEQSDECERARWSVSYQTAVIALGNWIPASIAVASVLLALQDYWYIPSHLEATNRALREIHAMLNYWESLSLVQRKTRRVKLLIATCCEGAVLGICASRTAVSPVLPIKCGDGLEEKKE</sequence>
<accession>A0A0M0J4X5</accession>
<keyword evidence="3" id="KW-1185">Reference proteome</keyword>
<name>A0A0M0J4X5_9EUKA</name>
<evidence type="ECO:0000313" key="2">
    <source>
        <dbReference type="EMBL" id="KOO21669.1"/>
    </source>
</evidence>
<reference evidence="3" key="1">
    <citation type="journal article" date="2015" name="PLoS Genet.">
        <title>Genome Sequence and Transcriptome Analyses of Chrysochromulina tobin: Metabolic Tools for Enhanced Algal Fitness in the Prominent Order Prymnesiales (Haptophyceae).</title>
        <authorList>
            <person name="Hovde B.T."/>
            <person name="Deodato C.R."/>
            <person name="Hunsperger H.M."/>
            <person name="Ryken S.A."/>
            <person name="Yost W."/>
            <person name="Jha R.K."/>
            <person name="Patterson J."/>
            <person name="Monnat R.J. Jr."/>
            <person name="Barlow S.B."/>
            <person name="Starkenburg S.R."/>
            <person name="Cattolico R.A."/>
        </authorList>
    </citation>
    <scope>NUCLEOTIDE SEQUENCE</scope>
    <source>
        <strain evidence="3">CCMP291</strain>
    </source>
</reference>
<dbReference type="AlphaFoldDB" id="A0A0M0J4X5"/>
<dbReference type="EMBL" id="JWZX01003344">
    <property type="protein sequence ID" value="KOO21669.1"/>
    <property type="molecule type" value="Genomic_DNA"/>
</dbReference>
<organism evidence="2 3">
    <name type="scientific">Chrysochromulina tobinii</name>
    <dbReference type="NCBI Taxonomy" id="1460289"/>
    <lineage>
        <taxon>Eukaryota</taxon>
        <taxon>Haptista</taxon>
        <taxon>Haptophyta</taxon>
        <taxon>Prymnesiophyceae</taxon>
        <taxon>Prymnesiales</taxon>
        <taxon>Chrysochromulinaceae</taxon>
        <taxon>Chrysochromulina</taxon>
    </lineage>
</organism>
<proteinExistence type="predicted"/>
<comment type="caution">
    <text evidence="2">The sequence shown here is derived from an EMBL/GenBank/DDBJ whole genome shotgun (WGS) entry which is preliminary data.</text>
</comment>
<evidence type="ECO:0000313" key="3">
    <source>
        <dbReference type="Proteomes" id="UP000037460"/>
    </source>
</evidence>